<evidence type="ECO:0000256" key="1">
    <source>
        <dbReference type="SAM" id="Phobius"/>
    </source>
</evidence>
<reference evidence="3 4" key="1">
    <citation type="submission" date="2017-04" db="EMBL/GenBank/DDBJ databases">
        <title>Genome Sequence of the Model Brown-Rot Fungus Postia placenta SB12.</title>
        <authorList>
            <consortium name="DOE Joint Genome Institute"/>
            <person name="Gaskell J."/>
            <person name="Kersten P."/>
            <person name="Larrondo L.F."/>
            <person name="Canessa P."/>
            <person name="Martinez D."/>
            <person name="Hibbett D."/>
            <person name="Schmoll M."/>
            <person name="Kubicek C.P."/>
            <person name="Martinez A.T."/>
            <person name="Yadav J."/>
            <person name="Master E."/>
            <person name="Magnuson J.K."/>
            <person name="James T."/>
            <person name="Yaver D."/>
            <person name="Berka R."/>
            <person name="Labutti K."/>
            <person name="Lipzen A."/>
            <person name="Aerts A."/>
            <person name="Barry K."/>
            <person name="Henrissat B."/>
            <person name="Blanchette R."/>
            <person name="Grigoriev I."/>
            <person name="Cullen D."/>
        </authorList>
    </citation>
    <scope>NUCLEOTIDE SEQUENCE [LARGE SCALE GENOMIC DNA]</scope>
    <source>
        <strain evidence="3 4">MAD-698-R-SB12</strain>
    </source>
</reference>
<name>A0A1X6MZ61_9APHY</name>
<keyword evidence="1" id="KW-1133">Transmembrane helix</keyword>
<keyword evidence="4" id="KW-1185">Reference proteome</keyword>
<dbReference type="AlphaFoldDB" id="A0A1X6MZ61"/>
<keyword evidence="1" id="KW-0812">Transmembrane</keyword>
<dbReference type="Pfam" id="PF20151">
    <property type="entry name" value="DUF6533"/>
    <property type="match status" value="1"/>
</dbReference>
<keyword evidence="1" id="KW-0472">Membrane</keyword>
<sequence>MSDSNQTQFIQEYQYADSSEGLLFYDTAIAFSQEYQVVWSRGVTGASAIYIALRYSNLTTAVMTLALLAVPSCAVVYLKVGVYGRFMLCVPFTISIWLPRSRQWIQYCLAEARRSLLPRIEKMIQQCERNEFTYVLAIDISALRISSVVLCRFFLNLRQAANSHDATDVHSSRTFSGTTSRIVGDMGEMLQECPCEESTPVDEYYDIEVENLDARTIPDGDDEVDGSAAVAEGHVV</sequence>
<evidence type="ECO:0000259" key="2">
    <source>
        <dbReference type="Pfam" id="PF20151"/>
    </source>
</evidence>
<feature type="domain" description="DUF6533" evidence="2">
    <location>
        <begin position="22"/>
        <end position="55"/>
    </location>
</feature>
<organism evidence="3 4">
    <name type="scientific">Postia placenta MAD-698-R-SB12</name>
    <dbReference type="NCBI Taxonomy" id="670580"/>
    <lineage>
        <taxon>Eukaryota</taxon>
        <taxon>Fungi</taxon>
        <taxon>Dikarya</taxon>
        <taxon>Basidiomycota</taxon>
        <taxon>Agaricomycotina</taxon>
        <taxon>Agaricomycetes</taxon>
        <taxon>Polyporales</taxon>
        <taxon>Adustoporiaceae</taxon>
        <taxon>Rhodonia</taxon>
    </lineage>
</organism>
<dbReference type="InterPro" id="IPR045340">
    <property type="entry name" value="DUF6533"/>
</dbReference>
<feature type="transmembrane region" description="Helical" evidence="1">
    <location>
        <begin position="58"/>
        <end position="77"/>
    </location>
</feature>
<dbReference type="OrthoDB" id="10277736at2759"/>
<dbReference type="GeneID" id="36330658"/>
<dbReference type="RefSeq" id="XP_024338300.1">
    <property type="nucleotide sequence ID" value="XM_024485709.1"/>
</dbReference>
<gene>
    <name evidence="3" type="ORF">POSPLADRAFT_1144553</name>
</gene>
<protein>
    <recommendedName>
        <fullName evidence="2">DUF6533 domain-containing protein</fullName>
    </recommendedName>
</protein>
<dbReference type="Proteomes" id="UP000194127">
    <property type="component" value="Unassembled WGS sequence"/>
</dbReference>
<accession>A0A1X6MZ61</accession>
<evidence type="ECO:0000313" key="4">
    <source>
        <dbReference type="Proteomes" id="UP000194127"/>
    </source>
</evidence>
<dbReference type="EMBL" id="KZ110598">
    <property type="protein sequence ID" value="OSX61506.1"/>
    <property type="molecule type" value="Genomic_DNA"/>
</dbReference>
<proteinExistence type="predicted"/>
<evidence type="ECO:0000313" key="3">
    <source>
        <dbReference type="EMBL" id="OSX61506.1"/>
    </source>
</evidence>